<dbReference type="SUPFAM" id="SSF55248">
    <property type="entry name" value="PCD-like"/>
    <property type="match status" value="1"/>
</dbReference>
<comment type="caution">
    <text evidence="2">The sequence shown here is derived from an EMBL/GenBank/DDBJ whole genome shotgun (WGS) entry which is preliminary data.</text>
</comment>
<evidence type="ECO:0000256" key="1">
    <source>
        <dbReference type="SAM" id="MobiDB-lite"/>
    </source>
</evidence>
<dbReference type="Gene3D" id="3.30.1360.20">
    <property type="entry name" value="Transcriptional coactivator/pterin dehydratase"/>
    <property type="match status" value="1"/>
</dbReference>
<protein>
    <submittedName>
        <fullName evidence="2">Uncharacterized protein</fullName>
    </submittedName>
</protein>
<organism evidence="2 3">
    <name type="scientific">Pholiota conissans</name>
    <dbReference type="NCBI Taxonomy" id="109636"/>
    <lineage>
        <taxon>Eukaryota</taxon>
        <taxon>Fungi</taxon>
        <taxon>Dikarya</taxon>
        <taxon>Basidiomycota</taxon>
        <taxon>Agaricomycotina</taxon>
        <taxon>Agaricomycetes</taxon>
        <taxon>Agaricomycetidae</taxon>
        <taxon>Agaricales</taxon>
        <taxon>Agaricineae</taxon>
        <taxon>Strophariaceae</taxon>
        <taxon>Pholiota</taxon>
    </lineage>
</organism>
<name>A0A9P5YRU4_9AGAR</name>
<dbReference type="InterPro" id="IPR036428">
    <property type="entry name" value="PCD_sf"/>
</dbReference>
<gene>
    <name evidence="2" type="ORF">BDN70DRAFT_996888</name>
</gene>
<dbReference type="AlphaFoldDB" id="A0A9P5YRU4"/>
<keyword evidence="3" id="KW-1185">Reference proteome</keyword>
<sequence>MAHHAQLSILRACKSSLPVSRSSVSVRHNHLILSSNAIQVRSIVFATPTLHQDTHLQSPRGSQIPPLLSPSAEETKTPQPITKDELQRYIYPLLCHGWMLNTDSTTNNGLCLSRKMVMKGPVSARKFIKQIFAIEDSLSHHVTSLNLDGERRPNLTIVAQTHDLERPWLSLRDASLASSLETIYRAEGYGVFKGRPAQPPILFDLATWEELLSDYPWNFERVQIENNQLIRL</sequence>
<feature type="region of interest" description="Disordered" evidence="1">
    <location>
        <begin position="53"/>
        <end position="81"/>
    </location>
</feature>
<evidence type="ECO:0000313" key="3">
    <source>
        <dbReference type="Proteomes" id="UP000807469"/>
    </source>
</evidence>
<dbReference type="EMBL" id="MU155366">
    <property type="protein sequence ID" value="KAF9474708.1"/>
    <property type="molecule type" value="Genomic_DNA"/>
</dbReference>
<reference evidence="2" key="1">
    <citation type="submission" date="2020-11" db="EMBL/GenBank/DDBJ databases">
        <authorList>
            <consortium name="DOE Joint Genome Institute"/>
            <person name="Ahrendt S."/>
            <person name="Riley R."/>
            <person name="Andreopoulos W."/>
            <person name="Labutti K."/>
            <person name="Pangilinan J."/>
            <person name="Ruiz-Duenas F.J."/>
            <person name="Barrasa J.M."/>
            <person name="Sanchez-Garcia M."/>
            <person name="Camarero S."/>
            <person name="Miyauchi S."/>
            <person name="Serrano A."/>
            <person name="Linde D."/>
            <person name="Babiker R."/>
            <person name="Drula E."/>
            <person name="Ayuso-Fernandez I."/>
            <person name="Pacheco R."/>
            <person name="Padilla G."/>
            <person name="Ferreira P."/>
            <person name="Barriuso J."/>
            <person name="Kellner H."/>
            <person name="Castanera R."/>
            <person name="Alfaro M."/>
            <person name="Ramirez L."/>
            <person name="Pisabarro A.G."/>
            <person name="Kuo A."/>
            <person name="Tritt A."/>
            <person name="Lipzen A."/>
            <person name="He G."/>
            <person name="Yan M."/>
            <person name="Ng V."/>
            <person name="Cullen D."/>
            <person name="Martin F."/>
            <person name="Rosso M.-N."/>
            <person name="Henrissat B."/>
            <person name="Hibbett D."/>
            <person name="Martinez A.T."/>
            <person name="Grigoriev I.V."/>
        </authorList>
    </citation>
    <scope>NUCLEOTIDE SEQUENCE</scope>
    <source>
        <strain evidence="2">CIRM-BRFM 674</strain>
    </source>
</reference>
<dbReference type="GO" id="GO:0008124">
    <property type="term" value="F:4-alpha-hydroxytetrahydrobiopterin dehydratase activity"/>
    <property type="evidence" value="ECO:0007669"/>
    <property type="project" value="InterPro"/>
</dbReference>
<accession>A0A9P5YRU4</accession>
<dbReference type="Proteomes" id="UP000807469">
    <property type="component" value="Unassembled WGS sequence"/>
</dbReference>
<dbReference type="OrthoDB" id="3263285at2759"/>
<proteinExistence type="predicted"/>
<dbReference type="GO" id="GO:0006729">
    <property type="term" value="P:tetrahydrobiopterin biosynthetic process"/>
    <property type="evidence" value="ECO:0007669"/>
    <property type="project" value="InterPro"/>
</dbReference>
<evidence type="ECO:0000313" key="2">
    <source>
        <dbReference type="EMBL" id="KAF9474708.1"/>
    </source>
</evidence>